<dbReference type="PANTHER" id="PTHR43303">
    <property type="entry name" value="NADPH DEHYDROGENASE C23G7.10C-RELATED"/>
    <property type="match status" value="1"/>
</dbReference>
<evidence type="ECO:0000259" key="6">
    <source>
        <dbReference type="Pfam" id="PF00724"/>
    </source>
</evidence>
<name>A0A243WIZ4_9BACT</name>
<keyword evidence="3" id="KW-0288">FMN</keyword>
<comment type="caution">
    <text evidence="7">The sequence shown here is derived from an EMBL/GenBank/DDBJ whole genome shotgun (WGS) entry which is preliminary data.</text>
</comment>
<dbReference type="CDD" id="cd02932">
    <property type="entry name" value="OYE_YqiM_FMN"/>
    <property type="match status" value="1"/>
</dbReference>
<dbReference type="InterPro" id="IPR001155">
    <property type="entry name" value="OxRdtase_FMN_N"/>
</dbReference>
<evidence type="ECO:0000313" key="7">
    <source>
        <dbReference type="EMBL" id="OUJ75873.1"/>
    </source>
</evidence>
<dbReference type="AlphaFoldDB" id="A0A243WIZ4"/>
<keyword evidence="8" id="KW-1185">Reference proteome</keyword>
<protein>
    <submittedName>
        <fullName evidence="7">Oxidoreductase</fullName>
    </submittedName>
</protein>
<comment type="cofactor">
    <cofactor evidence="1">
        <name>FMN</name>
        <dbReference type="ChEBI" id="CHEBI:58210"/>
    </cofactor>
</comment>
<dbReference type="OrthoDB" id="9772736at2"/>
<dbReference type="Gene3D" id="3.20.20.70">
    <property type="entry name" value="Aldolase class I"/>
    <property type="match status" value="1"/>
</dbReference>
<evidence type="ECO:0000256" key="5">
    <source>
        <dbReference type="ARBA" id="ARBA00023002"/>
    </source>
</evidence>
<organism evidence="7 8">
    <name type="scientific">Hymenobacter crusticola</name>
    <dbReference type="NCBI Taxonomy" id="1770526"/>
    <lineage>
        <taxon>Bacteria</taxon>
        <taxon>Pseudomonadati</taxon>
        <taxon>Bacteroidota</taxon>
        <taxon>Cytophagia</taxon>
        <taxon>Cytophagales</taxon>
        <taxon>Hymenobacteraceae</taxon>
        <taxon>Hymenobacter</taxon>
    </lineage>
</organism>
<dbReference type="GO" id="GO:0010181">
    <property type="term" value="F:FMN binding"/>
    <property type="evidence" value="ECO:0007669"/>
    <property type="project" value="InterPro"/>
</dbReference>
<dbReference type="SUPFAM" id="SSF51395">
    <property type="entry name" value="FMN-linked oxidoreductases"/>
    <property type="match status" value="1"/>
</dbReference>
<sequence>MDVNLFSPLQIRSLALKNRLVMSPMQQYRSTDGLAGPWHLVHLGSRAVGGMGLVITEATAVAPEGRNTLFDTGLWNEAQVAAWKPIVEFVQAQGAKIAVQLWHAGGKGSHAHPAAGFHYLPPADGGWVTKSASAVSLDRQHTAQQLTAAEIASLVSEFAASARRAVQAGFDAIELHAGHGYLFHQFYSALVNQRQDDYGGSFENRVRLLLETVDAIRAVIPTEMPLLVRLSSVDFSEEEDAWSLADSVHLVTLLQQHGVDVVTASAGGFSAPDKTKVVPLYQVPYAEQIKAATGVLTGAVGLITTPEQANTIISSGQADLVMLARELLRDPYFPLHAAATLHLSVPAPEPYLRAFPPAGRS</sequence>
<dbReference type="GO" id="GO:0050661">
    <property type="term" value="F:NADP binding"/>
    <property type="evidence" value="ECO:0007669"/>
    <property type="project" value="InterPro"/>
</dbReference>
<keyword evidence="5" id="KW-0560">Oxidoreductase</keyword>
<dbReference type="Pfam" id="PF00724">
    <property type="entry name" value="Oxidored_FMN"/>
    <property type="match status" value="1"/>
</dbReference>
<dbReference type="GO" id="GO:0003959">
    <property type="term" value="F:NADPH dehydrogenase activity"/>
    <property type="evidence" value="ECO:0007669"/>
    <property type="project" value="InterPro"/>
</dbReference>
<evidence type="ECO:0000256" key="2">
    <source>
        <dbReference type="ARBA" id="ARBA00022630"/>
    </source>
</evidence>
<evidence type="ECO:0000256" key="3">
    <source>
        <dbReference type="ARBA" id="ARBA00022643"/>
    </source>
</evidence>
<keyword evidence="4" id="KW-0521">NADP</keyword>
<dbReference type="PANTHER" id="PTHR43303:SF4">
    <property type="entry name" value="NADPH DEHYDROGENASE C23G7.10C-RELATED"/>
    <property type="match status" value="1"/>
</dbReference>
<proteinExistence type="predicted"/>
<dbReference type="RefSeq" id="WP_086592118.1">
    <property type="nucleotide sequence ID" value="NZ_MTSE01000001.1"/>
</dbReference>
<reference evidence="7 8" key="1">
    <citation type="submission" date="2017-01" db="EMBL/GenBank/DDBJ databases">
        <title>A new Hymenobacter.</title>
        <authorList>
            <person name="Liang Y."/>
            <person name="Feng F."/>
        </authorList>
    </citation>
    <scope>NUCLEOTIDE SEQUENCE [LARGE SCALE GENOMIC DNA]</scope>
    <source>
        <strain evidence="7">MIMBbqt21</strain>
    </source>
</reference>
<evidence type="ECO:0000313" key="8">
    <source>
        <dbReference type="Proteomes" id="UP000194873"/>
    </source>
</evidence>
<dbReference type="Proteomes" id="UP000194873">
    <property type="component" value="Unassembled WGS sequence"/>
</dbReference>
<feature type="domain" description="NADH:flavin oxidoreductase/NADH oxidase N-terminal" evidence="6">
    <location>
        <begin position="4"/>
        <end position="341"/>
    </location>
</feature>
<keyword evidence="2" id="KW-0285">Flavoprotein</keyword>
<dbReference type="InterPro" id="IPR013785">
    <property type="entry name" value="Aldolase_TIM"/>
</dbReference>
<evidence type="ECO:0000256" key="1">
    <source>
        <dbReference type="ARBA" id="ARBA00001917"/>
    </source>
</evidence>
<accession>A0A243WIZ4</accession>
<dbReference type="EMBL" id="MTSE01000001">
    <property type="protein sequence ID" value="OUJ75873.1"/>
    <property type="molecule type" value="Genomic_DNA"/>
</dbReference>
<gene>
    <name evidence="7" type="ORF">BXP70_00830</name>
</gene>
<dbReference type="InterPro" id="IPR044152">
    <property type="entry name" value="YqjM-like"/>
</dbReference>
<evidence type="ECO:0000256" key="4">
    <source>
        <dbReference type="ARBA" id="ARBA00022857"/>
    </source>
</evidence>